<proteinExistence type="predicted"/>
<comment type="caution">
    <text evidence="2">The sequence shown here is derived from an EMBL/GenBank/DDBJ whole genome shotgun (WGS) entry which is preliminary data.</text>
</comment>
<protein>
    <submittedName>
        <fullName evidence="2">Uncharacterized protein</fullName>
    </submittedName>
</protein>
<dbReference type="AlphaFoldDB" id="A0A8J4M5Z9"/>
<accession>A0A8J4M5Z9</accession>
<keyword evidence="1" id="KW-0812">Transmembrane</keyword>
<evidence type="ECO:0000313" key="2">
    <source>
        <dbReference type="EMBL" id="HGC42762.1"/>
    </source>
</evidence>
<organism evidence="2">
    <name type="scientific">Acidicaldus sp</name>
    <dbReference type="NCBI Taxonomy" id="1872105"/>
    <lineage>
        <taxon>Bacteria</taxon>
        <taxon>Pseudomonadati</taxon>
        <taxon>Pseudomonadota</taxon>
        <taxon>Alphaproteobacteria</taxon>
        <taxon>Acetobacterales</taxon>
        <taxon>Acetobacteraceae</taxon>
        <taxon>Acidicaldus</taxon>
    </lineage>
</organism>
<sequence>MRNDPSPVCALEPGQLAAMRAQALPRRKLTQPALIFLGLLRLYVLVAVPIVCYAFVHALMTPQ</sequence>
<feature type="transmembrane region" description="Helical" evidence="1">
    <location>
        <begin position="34"/>
        <end position="56"/>
    </location>
</feature>
<keyword evidence="1" id="KW-1133">Transmembrane helix</keyword>
<evidence type="ECO:0000256" key="1">
    <source>
        <dbReference type="SAM" id="Phobius"/>
    </source>
</evidence>
<gene>
    <name evidence="2" type="ORF">ENY07_06030</name>
</gene>
<dbReference type="EMBL" id="DTQM01000113">
    <property type="protein sequence ID" value="HGC42762.1"/>
    <property type="molecule type" value="Genomic_DNA"/>
</dbReference>
<reference evidence="2" key="1">
    <citation type="journal article" date="2020" name="mSystems">
        <title>Genome- and Community-Level Interaction Insights into Carbon Utilization and Element Cycling Functions of Hydrothermarchaeota in Hydrothermal Sediment.</title>
        <authorList>
            <person name="Zhou Z."/>
            <person name="Liu Y."/>
            <person name="Xu W."/>
            <person name="Pan J."/>
            <person name="Luo Z.H."/>
            <person name="Li M."/>
        </authorList>
    </citation>
    <scope>NUCLEOTIDE SEQUENCE</scope>
    <source>
        <strain evidence="2">SpSt-997</strain>
    </source>
</reference>
<keyword evidence="1" id="KW-0472">Membrane</keyword>
<name>A0A8J4M5Z9_9PROT</name>